<evidence type="ECO:0008006" key="4">
    <source>
        <dbReference type="Google" id="ProtNLM"/>
    </source>
</evidence>
<keyword evidence="1" id="KW-1133">Transmembrane helix</keyword>
<dbReference type="OrthoDB" id="6400587at2"/>
<protein>
    <recommendedName>
        <fullName evidence="4">MSHA biogenesis protein MshF</fullName>
    </recommendedName>
</protein>
<reference evidence="2 3" key="1">
    <citation type="submission" date="2019-04" db="EMBL/GenBank/DDBJ databases">
        <authorList>
            <person name="Hwang J.C."/>
        </authorList>
    </citation>
    <scope>NUCLEOTIDE SEQUENCE [LARGE SCALE GENOMIC DNA]</scope>
    <source>
        <strain evidence="2 3">IMCC35001</strain>
    </source>
</reference>
<dbReference type="EMBL" id="SWCI01000001">
    <property type="protein sequence ID" value="TKB51209.1"/>
    <property type="molecule type" value="Genomic_DNA"/>
</dbReference>
<evidence type="ECO:0000313" key="2">
    <source>
        <dbReference type="EMBL" id="TKB51209.1"/>
    </source>
</evidence>
<proteinExistence type="predicted"/>
<dbReference type="Proteomes" id="UP000305674">
    <property type="component" value="Unassembled WGS sequence"/>
</dbReference>
<sequence length="158" mass="17804">MNLQQWVELRLKRDFSQLLTLAVMLGVVLLLLRLWNRQASELDRSVARIVQGRVVTSVNLARVSWMQQGRPQRISWSVPGAGPDGASRRVMLRVNDRGWPEPGNDCSRWWTLMMGRELSDGDFSVNGDRNSCRVSFQSQPFLRYDSATGSVILLSGGG</sequence>
<feature type="transmembrane region" description="Helical" evidence="1">
    <location>
        <begin position="15"/>
        <end position="35"/>
    </location>
</feature>
<evidence type="ECO:0000256" key="1">
    <source>
        <dbReference type="SAM" id="Phobius"/>
    </source>
</evidence>
<keyword evidence="1" id="KW-0472">Membrane</keyword>
<evidence type="ECO:0000313" key="3">
    <source>
        <dbReference type="Proteomes" id="UP000305674"/>
    </source>
</evidence>
<gene>
    <name evidence="2" type="ORF">FCL40_01235</name>
</gene>
<dbReference type="AlphaFoldDB" id="A0A4U1BIL7"/>
<accession>A0A4U1BIL7</accession>
<keyword evidence="1" id="KW-0812">Transmembrane</keyword>
<dbReference type="RefSeq" id="WP_136850549.1">
    <property type="nucleotide sequence ID" value="NZ_SWCI01000001.1"/>
</dbReference>
<name>A0A4U1BIL7_9GAMM</name>
<organism evidence="2 3">
    <name type="scientific">Ferrimonas sediminicola</name>
    <dbReference type="NCBI Taxonomy" id="2569538"/>
    <lineage>
        <taxon>Bacteria</taxon>
        <taxon>Pseudomonadati</taxon>
        <taxon>Pseudomonadota</taxon>
        <taxon>Gammaproteobacteria</taxon>
        <taxon>Alteromonadales</taxon>
        <taxon>Ferrimonadaceae</taxon>
        <taxon>Ferrimonas</taxon>
    </lineage>
</organism>
<comment type="caution">
    <text evidence="2">The sequence shown here is derived from an EMBL/GenBank/DDBJ whole genome shotgun (WGS) entry which is preliminary data.</text>
</comment>
<keyword evidence="3" id="KW-1185">Reference proteome</keyword>